<organism evidence="3">
    <name type="scientific">Thiolapillus brandeum</name>
    <dbReference type="NCBI Taxonomy" id="1076588"/>
    <lineage>
        <taxon>Bacteria</taxon>
        <taxon>Pseudomonadati</taxon>
        <taxon>Pseudomonadota</taxon>
        <taxon>Gammaproteobacteria</taxon>
        <taxon>Chromatiales</taxon>
        <taxon>Sedimenticolaceae</taxon>
        <taxon>Thiolapillus</taxon>
    </lineage>
</organism>
<sequence length="494" mass="56240">MARLSADKQVRLVSIPGLMLMLLVILTVLYLLIPRRAMFEDPALLSHPDALSIAYLRAVLRSDPQQHKIRLSLARQMLRLGRYQEAGEILEALPEEPASLGFAKLLLEAEIALSMLYAEGDPRHAEAIRRELTTRLQRFPMEKVAPEELQELLELGTRLGAGPDFMAWLHRTLAMKDPSNAAHWWAEAGRWALAAADPARASRDYLRGALAARDREQALDLANRAIDAALMAARPEEAFTLVDRFLRHWPGEGKLLRRGVEVALALSRHRAADRWNRRYLDDHPGDLAAWRDQRDLSLALHDLEAAVEAAERIVSAGDASLEDRVQLARILEWSGKPYQALEQWKSIARYSGLEAHQAELARLSRMTLDLESELEALERLKRHRSLSEAETWRLALLYEQLGEPEGASAVLKAYLATHPGLRRFWEKRLALAADMGDYEAGLRILDRLERRFGRSDRLLRRKARLLWSAFREEEAWAVLKSLEAPLDTRDLYDL</sequence>
<dbReference type="Proteomes" id="UP000886100">
    <property type="component" value="Unassembled WGS sequence"/>
</dbReference>
<dbReference type="Pfam" id="PF13428">
    <property type="entry name" value="TPR_14"/>
    <property type="match status" value="1"/>
</dbReference>
<dbReference type="AlphaFoldDB" id="A0A7C5IXK8"/>
<dbReference type="InterPro" id="IPR011990">
    <property type="entry name" value="TPR-like_helical_dom_sf"/>
</dbReference>
<dbReference type="Gene3D" id="1.25.40.10">
    <property type="entry name" value="Tetratricopeptide repeat domain"/>
    <property type="match status" value="2"/>
</dbReference>
<comment type="caution">
    <text evidence="3">The sequence shown here is derived from an EMBL/GenBank/DDBJ whole genome shotgun (WGS) entry which is preliminary data.</text>
</comment>
<evidence type="ECO:0000313" key="3">
    <source>
        <dbReference type="EMBL" id="HHH12654.1"/>
    </source>
</evidence>
<feature type="non-terminal residue" evidence="3">
    <location>
        <position position="494"/>
    </location>
</feature>
<dbReference type="EMBL" id="DROM01000019">
    <property type="protein sequence ID" value="HHH12654.1"/>
    <property type="molecule type" value="Genomic_DNA"/>
</dbReference>
<proteinExistence type="predicted"/>
<name>A0A7C5IXK8_9GAMM</name>
<keyword evidence="2" id="KW-1133">Transmembrane helix</keyword>
<protein>
    <submittedName>
        <fullName evidence="3">Tetratricopeptide repeat protein</fullName>
    </submittedName>
</protein>
<gene>
    <name evidence="3" type="ORF">ENJ98_00295</name>
</gene>
<feature type="coiled-coil region" evidence="1">
    <location>
        <begin position="353"/>
        <end position="390"/>
    </location>
</feature>
<evidence type="ECO:0000256" key="2">
    <source>
        <dbReference type="SAM" id="Phobius"/>
    </source>
</evidence>
<reference evidence="3" key="1">
    <citation type="journal article" date="2020" name="mSystems">
        <title>Genome- and Community-Level Interaction Insights into Carbon Utilization and Element Cycling Functions of Hydrothermarchaeota in Hydrothermal Sediment.</title>
        <authorList>
            <person name="Zhou Z."/>
            <person name="Liu Y."/>
            <person name="Xu W."/>
            <person name="Pan J."/>
            <person name="Luo Z.H."/>
            <person name="Li M."/>
        </authorList>
    </citation>
    <scope>NUCLEOTIDE SEQUENCE [LARGE SCALE GENOMIC DNA]</scope>
    <source>
        <strain evidence="3">HyVt-535</strain>
    </source>
</reference>
<evidence type="ECO:0000256" key="1">
    <source>
        <dbReference type="SAM" id="Coils"/>
    </source>
</evidence>
<keyword evidence="2" id="KW-0812">Transmembrane</keyword>
<dbReference type="Pfam" id="PF14559">
    <property type="entry name" value="TPR_19"/>
    <property type="match status" value="1"/>
</dbReference>
<dbReference type="SUPFAM" id="SSF48452">
    <property type="entry name" value="TPR-like"/>
    <property type="match status" value="1"/>
</dbReference>
<keyword evidence="2" id="KW-0472">Membrane</keyword>
<accession>A0A7C5IXK8</accession>
<feature type="transmembrane region" description="Helical" evidence="2">
    <location>
        <begin position="12"/>
        <end position="33"/>
    </location>
</feature>
<keyword evidence="1" id="KW-0175">Coiled coil</keyword>